<accession>A0ABD2X948</accession>
<comment type="caution">
    <text evidence="11">The sequence shown here is derived from an EMBL/GenBank/DDBJ whole genome shotgun (WGS) entry which is preliminary data.</text>
</comment>
<name>A0ABD2X948_9HYME</name>
<comment type="subcellular location">
    <subcellularLocation>
        <location evidence="1 10">Cell membrane</location>
        <topology evidence="1 10">Multi-pass membrane protein</topology>
    </subcellularLocation>
</comment>
<keyword evidence="9 10" id="KW-0807">Transducer</keyword>
<dbReference type="EMBL" id="JBJJXI010000043">
    <property type="protein sequence ID" value="KAL3401882.1"/>
    <property type="molecule type" value="Genomic_DNA"/>
</dbReference>
<dbReference type="PANTHER" id="PTHR21137">
    <property type="entry name" value="ODORANT RECEPTOR"/>
    <property type="match status" value="1"/>
</dbReference>
<keyword evidence="12" id="KW-1185">Reference proteome</keyword>
<dbReference type="GO" id="GO:0005886">
    <property type="term" value="C:plasma membrane"/>
    <property type="evidence" value="ECO:0007669"/>
    <property type="project" value="UniProtKB-SubCell"/>
</dbReference>
<dbReference type="PANTHER" id="PTHR21137:SF35">
    <property type="entry name" value="ODORANT RECEPTOR 19A-RELATED"/>
    <property type="match status" value="1"/>
</dbReference>
<evidence type="ECO:0000256" key="5">
    <source>
        <dbReference type="ARBA" id="ARBA00022725"/>
    </source>
</evidence>
<evidence type="ECO:0000256" key="10">
    <source>
        <dbReference type="RuleBase" id="RU351113"/>
    </source>
</evidence>
<feature type="transmembrane region" description="Helical" evidence="10">
    <location>
        <begin position="269"/>
        <end position="289"/>
    </location>
</feature>
<evidence type="ECO:0000313" key="12">
    <source>
        <dbReference type="Proteomes" id="UP001627154"/>
    </source>
</evidence>
<sequence length="406" mass="46745">MTDQKGLNFSVGPCKFFLSLLGIWPDIEGKQNCMKNVHFLIPAFVMFYFCSFVQTIKAIQVRSNLNAVLTILTTSDISVTIGLVKLVSLWYHRKVLGSLINFMTEDWKNSIGSELETMWKNAKLGRLTSIIIIALAEGTIVSYSVLSCLLIMSNVKQQKLEYNATVYRPLYFDGNFLYDVQKSPIFEIIWIFQFLSSFFAASSFSAIDGFFSVLVLHLCGNLHNLNEYIRMFLKETKTESDEFFMKQLGKIVNRHEQLKMFSDSIENSFNFMFLLQLLTTSLILCLQGYQFVLITTTEDTMSLFELLFLFYYIMCFNFSIFMYCFVAEILRKESMDTGNAVLESDWYELTYRKAKNLILIIARAQQPFEIRAGKFITFSLGLYCSILKNSGGYLSALLAVKDRLTN</sequence>
<comment type="similarity">
    <text evidence="10">Belongs to the insect chemoreceptor superfamily. Heteromeric odorant receptor channel (TC 1.A.69) family.</text>
</comment>
<keyword evidence="6 10" id="KW-1133">Transmembrane helix</keyword>
<evidence type="ECO:0000256" key="4">
    <source>
        <dbReference type="ARBA" id="ARBA00022692"/>
    </source>
</evidence>
<keyword evidence="7 10" id="KW-0472">Membrane</keyword>
<feature type="transmembrane region" description="Helical" evidence="10">
    <location>
        <begin position="309"/>
        <end position="330"/>
    </location>
</feature>
<protein>
    <recommendedName>
        <fullName evidence="10">Odorant receptor</fullName>
    </recommendedName>
</protein>
<evidence type="ECO:0000256" key="3">
    <source>
        <dbReference type="ARBA" id="ARBA00022606"/>
    </source>
</evidence>
<feature type="transmembrane region" description="Helical" evidence="10">
    <location>
        <begin position="188"/>
        <end position="216"/>
    </location>
</feature>
<evidence type="ECO:0000313" key="11">
    <source>
        <dbReference type="EMBL" id="KAL3401882.1"/>
    </source>
</evidence>
<evidence type="ECO:0000256" key="8">
    <source>
        <dbReference type="ARBA" id="ARBA00023170"/>
    </source>
</evidence>
<dbReference type="Proteomes" id="UP001627154">
    <property type="component" value="Unassembled WGS sequence"/>
</dbReference>
<feature type="transmembrane region" description="Helical" evidence="10">
    <location>
        <begin position="127"/>
        <end position="152"/>
    </location>
</feature>
<keyword evidence="2" id="KW-1003">Cell membrane</keyword>
<organism evidence="11 12">
    <name type="scientific">Trichogramma kaykai</name>
    <dbReference type="NCBI Taxonomy" id="54128"/>
    <lineage>
        <taxon>Eukaryota</taxon>
        <taxon>Metazoa</taxon>
        <taxon>Ecdysozoa</taxon>
        <taxon>Arthropoda</taxon>
        <taxon>Hexapoda</taxon>
        <taxon>Insecta</taxon>
        <taxon>Pterygota</taxon>
        <taxon>Neoptera</taxon>
        <taxon>Endopterygota</taxon>
        <taxon>Hymenoptera</taxon>
        <taxon>Apocrita</taxon>
        <taxon>Proctotrupomorpha</taxon>
        <taxon>Chalcidoidea</taxon>
        <taxon>Trichogrammatidae</taxon>
        <taxon>Trichogramma</taxon>
    </lineage>
</organism>
<evidence type="ECO:0000256" key="6">
    <source>
        <dbReference type="ARBA" id="ARBA00022989"/>
    </source>
</evidence>
<keyword evidence="8 10" id="KW-0675">Receptor</keyword>
<dbReference type="GO" id="GO:0007608">
    <property type="term" value="P:sensory perception of smell"/>
    <property type="evidence" value="ECO:0007669"/>
    <property type="project" value="UniProtKB-KW"/>
</dbReference>
<dbReference type="GO" id="GO:0007165">
    <property type="term" value="P:signal transduction"/>
    <property type="evidence" value="ECO:0007669"/>
    <property type="project" value="UniProtKB-KW"/>
</dbReference>
<feature type="transmembrane region" description="Helical" evidence="10">
    <location>
        <begin position="68"/>
        <end position="91"/>
    </location>
</feature>
<evidence type="ECO:0000256" key="2">
    <source>
        <dbReference type="ARBA" id="ARBA00022475"/>
    </source>
</evidence>
<dbReference type="Pfam" id="PF02949">
    <property type="entry name" value="7tm_6"/>
    <property type="match status" value="1"/>
</dbReference>
<gene>
    <name evidence="11" type="ORF">TKK_005227</name>
</gene>
<reference evidence="11 12" key="1">
    <citation type="journal article" date="2024" name="bioRxiv">
        <title>A reference genome for Trichogramma kaykai: A tiny desert-dwelling parasitoid wasp with competing sex-ratio distorters.</title>
        <authorList>
            <person name="Culotta J."/>
            <person name="Lindsey A.R."/>
        </authorList>
    </citation>
    <scope>NUCLEOTIDE SEQUENCE [LARGE SCALE GENOMIC DNA]</scope>
    <source>
        <strain evidence="11 12">KSX58</strain>
    </source>
</reference>
<feature type="transmembrane region" description="Helical" evidence="10">
    <location>
        <begin position="37"/>
        <end position="56"/>
    </location>
</feature>
<evidence type="ECO:0000256" key="7">
    <source>
        <dbReference type="ARBA" id="ARBA00023136"/>
    </source>
</evidence>
<evidence type="ECO:0000256" key="9">
    <source>
        <dbReference type="ARBA" id="ARBA00023224"/>
    </source>
</evidence>
<dbReference type="AlphaFoldDB" id="A0ABD2X948"/>
<dbReference type="InterPro" id="IPR004117">
    <property type="entry name" value="7tm6_olfct_rcpt"/>
</dbReference>
<keyword evidence="3 10" id="KW-0716">Sensory transduction</keyword>
<evidence type="ECO:0000256" key="1">
    <source>
        <dbReference type="ARBA" id="ARBA00004651"/>
    </source>
</evidence>
<feature type="transmembrane region" description="Helical" evidence="10">
    <location>
        <begin position="6"/>
        <end position="25"/>
    </location>
</feature>
<proteinExistence type="inferred from homology"/>
<keyword evidence="5 10" id="KW-0552">Olfaction</keyword>
<keyword evidence="4 10" id="KW-0812">Transmembrane</keyword>